<proteinExistence type="predicted"/>
<dbReference type="CDD" id="cd07185">
    <property type="entry name" value="OmpA_C-like"/>
    <property type="match status" value="1"/>
</dbReference>
<dbReference type="Gene3D" id="3.30.1330.60">
    <property type="entry name" value="OmpA-like domain"/>
    <property type="match status" value="1"/>
</dbReference>
<dbReference type="STRING" id="202951.GCA_001485025_01782"/>
<dbReference type="Pfam" id="PF00691">
    <property type="entry name" value="OmpA"/>
    <property type="match status" value="1"/>
</dbReference>
<dbReference type="Proteomes" id="UP000293483">
    <property type="component" value="Unassembled WGS sequence"/>
</dbReference>
<dbReference type="PANTHER" id="PTHR30329:SF21">
    <property type="entry name" value="LIPOPROTEIN YIAD-RELATED"/>
    <property type="match status" value="1"/>
</dbReference>
<comment type="caution">
    <text evidence="7">The sequence shown here is derived from an EMBL/GenBank/DDBJ whole genome shotgun (WGS) entry which is preliminary data.</text>
</comment>
<reference evidence="7 8" key="1">
    <citation type="submission" date="2019-02" db="EMBL/GenBank/DDBJ databases">
        <title>The Batch Genome Submission of Acinetobacter spp. strains.</title>
        <authorList>
            <person name="Qin J."/>
            <person name="Hu Y."/>
            <person name="Ye H."/>
            <person name="Wei L."/>
            <person name="Feng Y."/>
            <person name="Zong Z."/>
        </authorList>
    </citation>
    <scope>NUCLEOTIDE SEQUENCE [LARGE SCALE GENOMIC DNA]</scope>
    <source>
        <strain evidence="7 8">WCHABo060081</strain>
    </source>
</reference>
<dbReference type="RefSeq" id="WP_130147444.1">
    <property type="nucleotide sequence ID" value="NZ_SGSU01000017.1"/>
</dbReference>
<keyword evidence="3" id="KW-0998">Cell outer membrane</keyword>
<dbReference type="PROSITE" id="PS01068">
    <property type="entry name" value="OMPA_1"/>
    <property type="match status" value="1"/>
</dbReference>
<dbReference type="InterPro" id="IPR006690">
    <property type="entry name" value="OMPA-like_CS"/>
</dbReference>
<gene>
    <name evidence="7" type="ORF">EXE25_14380</name>
</gene>
<dbReference type="InterPro" id="IPR006665">
    <property type="entry name" value="OmpA-like"/>
</dbReference>
<evidence type="ECO:0000313" key="7">
    <source>
        <dbReference type="EMBL" id="RZG65206.1"/>
    </source>
</evidence>
<sequence>MSNNLIDVLKQQVSAMVLEGETTFLTEKNTALSLFYPILLSILRGRPRLIERLRDQLNPRLNDLFESHPALKPQFLDSLRGAAPASEIENILSKSILPVLGVLENQAGSAEPDAIVHLINIQQDSVHRALPVWAAGILEALGINTAIGKIAHQAPEIAAPVAVKEKRSGAWLPVLALIILGLLAAFWYKSCSSKSSVDDAGPPVQSAAAQPASLHLSTNEQGALASCQIYVNNSSYIDILQQQVKQIFSSPAGCGASADASYHTVYTDQDTIPSVLKLIEGTPNVSLNWVGEQLSIQAADPQDAERLAGDIKKIAKNMNISVQKPVDVNTAVNNSISEAQKALAAINPEHIRALDVATALNMQIINFAAGSAEIPEVNKSILDQATALMQCAKQVELTVTGHTDATGSAAANKKLSQARAQAVVDYLIGKGVDPAQLRAVGMGQEKPAAENATEEGRFKNRRIEFEVLNKDTGVMRTVDEEGGKEYSY</sequence>
<comment type="subcellular location">
    <subcellularLocation>
        <location evidence="1">Cell outer membrane</location>
    </subcellularLocation>
</comment>
<evidence type="ECO:0000256" key="2">
    <source>
        <dbReference type="ARBA" id="ARBA00023136"/>
    </source>
</evidence>
<keyword evidence="2 4" id="KW-0472">Membrane</keyword>
<dbReference type="SUPFAM" id="SSF103088">
    <property type="entry name" value="OmpA-like"/>
    <property type="match status" value="1"/>
</dbReference>
<feature type="domain" description="OmpA-like" evidence="6">
    <location>
        <begin position="354"/>
        <end position="471"/>
    </location>
</feature>
<dbReference type="AlphaFoldDB" id="A0A4Q7ATN0"/>
<dbReference type="InterPro" id="IPR006664">
    <property type="entry name" value="OMP_bac"/>
</dbReference>
<protein>
    <submittedName>
        <fullName evidence="7">OmpA family protein</fullName>
    </submittedName>
</protein>
<dbReference type="InterPro" id="IPR050330">
    <property type="entry name" value="Bact_OuterMem_StrucFunc"/>
</dbReference>
<dbReference type="PROSITE" id="PS51123">
    <property type="entry name" value="OMPA_2"/>
    <property type="match status" value="1"/>
</dbReference>
<evidence type="ECO:0000256" key="5">
    <source>
        <dbReference type="SAM" id="Phobius"/>
    </source>
</evidence>
<evidence type="ECO:0000256" key="4">
    <source>
        <dbReference type="PROSITE-ProRule" id="PRU00473"/>
    </source>
</evidence>
<feature type="transmembrane region" description="Helical" evidence="5">
    <location>
        <begin position="170"/>
        <end position="188"/>
    </location>
</feature>
<organism evidence="7 8">
    <name type="scientific">Acinetobacter bouvetii</name>
    <dbReference type="NCBI Taxonomy" id="202951"/>
    <lineage>
        <taxon>Bacteria</taxon>
        <taxon>Pseudomonadati</taxon>
        <taxon>Pseudomonadota</taxon>
        <taxon>Gammaproteobacteria</taxon>
        <taxon>Moraxellales</taxon>
        <taxon>Moraxellaceae</taxon>
        <taxon>Acinetobacter</taxon>
    </lineage>
</organism>
<keyword evidence="5" id="KW-1133">Transmembrane helix</keyword>
<evidence type="ECO:0000259" key="6">
    <source>
        <dbReference type="PROSITE" id="PS51123"/>
    </source>
</evidence>
<keyword evidence="5" id="KW-0812">Transmembrane</keyword>
<name>A0A4Q7ATN0_9GAMM</name>
<evidence type="ECO:0000313" key="8">
    <source>
        <dbReference type="Proteomes" id="UP000293483"/>
    </source>
</evidence>
<dbReference type="InterPro" id="IPR036737">
    <property type="entry name" value="OmpA-like_sf"/>
</dbReference>
<dbReference type="PANTHER" id="PTHR30329">
    <property type="entry name" value="STATOR ELEMENT OF FLAGELLAR MOTOR COMPLEX"/>
    <property type="match status" value="1"/>
</dbReference>
<dbReference type="PRINTS" id="PR01021">
    <property type="entry name" value="OMPADOMAIN"/>
</dbReference>
<evidence type="ECO:0000256" key="1">
    <source>
        <dbReference type="ARBA" id="ARBA00004442"/>
    </source>
</evidence>
<dbReference type="EMBL" id="SGSU01000017">
    <property type="protein sequence ID" value="RZG65206.1"/>
    <property type="molecule type" value="Genomic_DNA"/>
</dbReference>
<evidence type="ECO:0000256" key="3">
    <source>
        <dbReference type="ARBA" id="ARBA00023237"/>
    </source>
</evidence>
<dbReference type="GO" id="GO:0009279">
    <property type="term" value="C:cell outer membrane"/>
    <property type="evidence" value="ECO:0007669"/>
    <property type="project" value="UniProtKB-SubCell"/>
</dbReference>
<accession>A0A4Q7ATN0</accession>